<dbReference type="Proteomes" id="UP001597075">
    <property type="component" value="Unassembled WGS sequence"/>
</dbReference>
<keyword evidence="3" id="KW-0227">DNA damage</keyword>
<evidence type="ECO:0000256" key="6">
    <source>
        <dbReference type="ARBA" id="ARBA00023014"/>
    </source>
</evidence>
<keyword evidence="7" id="KW-0234">DNA repair</keyword>
<dbReference type="PANTHER" id="PTHR33693:SF1">
    <property type="entry name" value="TYPE-4 URACIL-DNA GLYCOSYLASE"/>
    <property type="match status" value="1"/>
</dbReference>
<protein>
    <submittedName>
        <fullName evidence="9">Uracil-DNA glycosylase family protein</fullName>
    </submittedName>
</protein>
<dbReference type="GO" id="GO:0046872">
    <property type="term" value="F:metal ion binding"/>
    <property type="evidence" value="ECO:0007669"/>
    <property type="project" value="UniProtKB-KW"/>
</dbReference>
<keyword evidence="6" id="KW-0411">Iron-sulfur</keyword>
<dbReference type="SUPFAM" id="SSF52141">
    <property type="entry name" value="Uracil-DNA glycosylase-like"/>
    <property type="match status" value="1"/>
</dbReference>
<reference evidence="9 10" key="1">
    <citation type="journal article" date="2019" name="Int. J. Syst. Evol. Microbiol.">
        <title>The Global Catalogue of Microorganisms (GCM) 10K type strain sequencing project: providing services to taxonomists for standard genome sequencing and annotation.</title>
        <authorList>
            <consortium name="The Broad Institute Genomics Platform"/>
            <consortium name="The Broad Institute Genome Sequencing Center for Infectious Disease"/>
            <person name="Wu L."/>
            <person name="Ma J."/>
        </authorList>
    </citation>
    <scope>NUCLEOTIDE SEQUENCE [LARGE SCALE GENOMIC DNA]</scope>
    <source>
        <strain evidence="9 10">CGMCC 1.10594</strain>
    </source>
</reference>
<evidence type="ECO:0000256" key="4">
    <source>
        <dbReference type="ARBA" id="ARBA00022801"/>
    </source>
</evidence>
<gene>
    <name evidence="9" type="ORF">ACFSBJ_06825</name>
</gene>
<evidence type="ECO:0000313" key="9">
    <source>
        <dbReference type="EMBL" id="MFD1633448.1"/>
    </source>
</evidence>
<sequence>MTDDPTPEAPSLDDALVLDPDCRRCPALVDARDRIAWGNGPTDAAVVVVGEAPAAGDPDAEAWAGGNRTGLAYTSRHSGRRVRSLLASVGVDDAFYTNAVKCFPADGDGSNREPTDAERSNCRAHLQTELDRVDPSVVLATGKHATVTLFAAAGRELDGFLDLVLDPVDVLGTTVVPLLHPSYADVWRSRLGYDREGYRVALAAVLRDCGVDATT</sequence>
<evidence type="ECO:0000256" key="7">
    <source>
        <dbReference type="ARBA" id="ARBA00023204"/>
    </source>
</evidence>
<organism evidence="9 10">
    <name type="scientific">Haloplanus ruber</name>
    <dbReference type="NCBI Taxonomy" id="869892"/>
    <lineage>
        <taxon>Archaea</taxon>
        <taxon>Methanobacteriati</taxon>
        <taxon>Methanobacteriota</taxon>
        <taxon>Stenosarchaea group</taxon>
        <taxon>Halobacteria</taxon>
        <taxon>Halobacteriales</taxon>
        <taxon>Haloferacaceae</taxon>
        <taxon>Haloplanus</taxon>
    </lineage>
</organism>
<evidence type="ECO:0000313" key="10">
    <source>
        <dbReference type="Proteomes" id="UP001597075"/>
    </source>
</evidence>
<feature type="domain" description="Uracil-DNA glycosylase-like" evidence="8">
    <location>
        <begin position="37"/>
        <end position="191"/>
    </location>
</feature>
<keyword evidence="10" id="KW-1185">Reference proteome</keyword>
<keyword evidence="2" id="KW-0479">Metal-binding</keyword>
<keyword evidence="1" id="KW-0004">4Fe-4S</keyword>
<dbReference type="RefSeq" id="WP_256405670.1">
    <property type="nucleotide sequence ID" value="NZ_CP187151.1"/>
</dbReference>
<proteinExistence type="predicted"/>
<dbReference type="InterPro" id="IPR005122">
    <property type="entry name" value="Uracil-DNA_glycosylase-like"/>
</dbReference>
<dbReference type="EMBL" id="JBHUDL010000009">
    <property type="protein sequence ID" value="MFD1633448.1"/>
    <property type="molecule type" value="Genomic_DNA"/>
</dbReference>
<comment type="caution">
    <text evidence="9">The sequence shown here is derived from an EMBL/GenBank/DDBJ whole genome shotgun (WGS) entry which is preliminary data.</text>
</comment>
<dbReference type="GO" id="GO:0006281">
    <property type="term" value="P:DNA repair"/>
    <property type="evidence" value="ECO:0007669"/>
    <property type="project" value="UniProtKB-KW"/>
</dbReference>
<dbReference type="Pfam" id="PF03167">
    <property type="entry name" value="UDG"/>
    <property type="match status" value="1"/>
</dbReference>
<dbReference type="AlphaFoldDB" id="A0ABD6CW37"/>
<evidence type="ECO:0000259" key="8">
    <source>
        <dbReference type="SMART" id="SM00986"/>
    </source>
</evidence>
<dbReference type="GO" id="GO:0051539">
    <property type="term" value="F:4 iron, 4 sulfur cluster binding"/>
    <property type="evidence" value="ECO:0007669"/>
    <property type="project" value="UniProtKB-KW"/>
</dbReference>
<dbReference type="PANTHER" id="PTHR33693">
    <property type="entry name" value="TYPE-5 URACIL-DNA GLYCOSYLASE"/>
    <property type="match status" value="1"/>
</dbReference>
<evidence type="ECO:0000256" key="1">
    <source>
        <dbReference type="ARBA" id="ARBA00022485"/>
    </source>
</evidence>
<dbReference type="GO" id="GO:0097506">
    <property type="term" value="F:deaminated base DNA N-glycosylase activity"/>
    <property type="evidence" value="ECO:0007669"/>
    <property type="project" value="UniProtKB-ARBA"/>
</dbReference>
<accession>A0ABD6CW37</accession>
<name>A0ABD6CW37_9EURY</name>
<evidence type="ECO:0000256" key="3">
    <source>
        <dbReference type="ARBA" id="ARBA00022763"/>
    </source>
</evidence>
<keyword evidence="5" id="KW-0408">Iron</keyword>
<dbReference type="InterPro" id="IPR051536">
    <property type="entry name" value="UDG_Type-4/5"/>
</dbReference>
<evidence type="ECO:0000256" key="5">
    <source>
        <dbReference type="ARBA" id="ARBA00023004"/>
    </source>
</evidence>
<evidence type="ECO:0000256" key="2">
    <source>
        <dbReference type="ARBA" id="ARBA00022723"/>
    </source>
</evidence>
<dbReference type="SMART" id="SM00986">
    <property type="entry name" value="UDG"/>
    <property type="match status" value="1"/>
</dbReference>
<dbReference type="Gene3D" id="3.40.470.10">
    <property type="entry name" value="Uracil-DNA glycosylase-like domain"/>
    <property type="match status" value="1"/>
</dbReference>
<dbReference type="InterPro" id="IPR036895">
    <property type="entry name" value="Uracil-DNA_glycosylase-like_sf"/>
</dbReference>
<dbReference type="SMART" id="SM00987">
    <property type="entry name" value="UreE_C"/>
    <property type="match status" value="1"/>
</dbReference>
<keyword evidence="4" id="KW-0378">Hydrolase</keyword>